<dbReference type="AlphaFoldDB" id="A0A974GX36"/>
<evidence type="ECO:0000256" key="1">
    <source>
        <dbReference type="ARBA" id="ARBA00004429"/>
    </source>
</evidence>
<dbReference type="InterPro" id="IPR007387">
    <property type="entry name" value="TRAP_DctQ"/>
</dbReference>
<keyword evidence="7 9" id="KW-0472">Membrane</keyword>
<evidence type="ECO:0000313" key="11">
    <source>
        <dbReference type="EMBL" id="NYB74680.1"/>
    </source>
</evidence>
<dbReference type="RefSeq" id="WP_179238387.1">
    <property type="nucleotide sequence ID" value="NZ_JACBNQ010000012.1"/>
</dbReference>
<evidence type="ECO:0000256" key="6">
    <source>
        <dbReference type="ARBA" id="ARBA00022989"/>
    </source>
</evidence>
<dbReference type="PANTHER" id="PTHR35011">
    <property type="entry name" value="2,3-DIKETO-L-GULONATE TRAP TRANSPORTER SMALL PERMEASE PROTEIN YIAM"/>
    <property type="match status" value="1"/>
</dbReference>
<keyword evidence="4" id="KW-0997">Cell inner membrane</keyword>
<comment type="caution">
    <text evidence="11">The sequence shown here is derived from an EMBL/GenBank/DDBJ whole genome shotgun (WGS) entry which is preliminary data.</text>
</comment>
<feature type="transmembrane region" description="Helical" evidence="9">
    <location>
        <begin position="128"/>
        <end position="146"/>
    </location>
</feature>
<dbReference type="Proteomes" id="UP000611629">
    <property type="component" value="Unassembled WGS sequence"/>
</dbReference>
<evidence type="ECO:0000256" key="8">
    <source>
        <dbReference type="ARBA" id="ARBA00038436"/>
    </source>
</evidence>
<dbReference type="InterPro" id="IPR055348">
    <property type="entry name" value="DctQ"/>
</dbReference>
<organism evidence="11 12">
    <name type="scientific">Sedimentibacter hydroxybenzoicus DSM 7310</name>
    <dbReference type="NCBI Taxonomy" id="1123245"/>
    <lineage>
        <taxon>Bacteria</taxon>
        <taxon>Bacillati</taxon>
        <taxon>Bacillota</taxon>
        <taxon>Tissierellia</taxon>
        <taxon>Sedimentibacter</taxon>
    </lineage>
</organism>
<dbReference type="EMBL" id="JACBNQ010000012">
    <property type="protein sequence ID" value="NYB74680.1"/>
    <property type="molecule type" value="Genomic_DNA"/>
</dbReference>
<feature type="transmembrane region" description="Helical" evidence="9">
    <location>
        <begin position="14"/>
        <end position="35"/>
    </location>
</feature>
<feature type="domain" description="Tripartite ATP-independent periplasmic transporters DctQ component" evidence="10">
    <location>
        <begin position="23"/>
        <end position="154"/>
    </location>
</feature>
<keyword evidence="3" id="KW-1003">Cell membrane</keyword>
<dbReference type="Pfam" id="PF04290">
    <property type="entry name" value="DctQ"/>
    <property type="match status" value="1"/>
</dbReference>
<keyword evidence="2" id="KW-0813">Transport</keyword>
<protein>
    <submittedName>
        <fullName evidence="11">TRAP transporter small permease</fullName>
    </submittedName>
</protein>
<dbReference type="GO" id="GO:0022857">
    <property type="term" value="F:transmembrane transporter activity"/>
    <property type="evidence" value="ECO:0007669"/>
    <property type="project" value="TreeGrafter"/>
</dbReference>
<evidence type="ECO:0000256" key="9">
    <source>
        <dbReference type="SAM" id="Phobius"/>
    </source>
</evidence>
<reference evidence="11" key="1">
    <citation type="submission" date="2020-07" db="EMBL/GenBank/DDBJ databases">
        <title>Genomic analysis of a strain of Sedimentibacter Hydroxybenzoicus DSM7310.</title>
        <authorList>
            <person name="Ma S."/>
        </authorList>
    </citation>
    <scope>NUCLEOTIDE SEQUENCE</scope>
    <source>
        <strain evidence="11">DSM 7310</strain>
    </source>
</reference>
<sequence>MKVLKWLDDNIEKYIIIIITSAMTILLFLSIVFRFLLHLPLAWTEEISLYGLVWLCYFGASLAIKNNSHLKMEIITTYLNKKWKKVFDILSDILFFIFAAFIMFYVTKLTIDVGQRGAVSAVLHTPKWIPYLGVPVAFLLMIIRLIQNIIKSIKEINDMNKELK</sequence>
<evidence type="ECO:0000256" key="4">
    <source>
        <dbReference type="ARBA" id="ARBA00022519"/>
    </source>
</evidence>
<dbReference type="GO" id="GO:0005886">
    <property type="term" value="C:plasma membrane"/>
    <property type="evidence" value="ECO:0007669"/>
    <property type="project" value="UniProtKB-SubCell"/>
</dbReference>
<dbReference type="GO" id="GO:0015740">
    <property type="term" value="P:C4-dicarboxylate transport"/>
    <property type="evidence" value="ECO:0007669"/>
    <property type="project" value="TreeGrafter"/>
</dbReference>
<evidence type="ECO:0000256" key="3">
    <source>
        <dbReference type="ARBA" id="ARBA00022475"/>
    </source>
</evidence>
<evidence type="ECO:0000256" key="2">
    <source>
        <dbReference type="ARBA" id="ARBA00022448"/>
    </source>
</evidence>
<evidence type="ECO:0000259" key="10">
    <source>
        <dbReference type="Pfam" id="PF04290"/>
    </source>
</evidence>
<keyword evidence="5 9" id="KW-0812">Transmembrane</keyword>
<evidence type="ECO:0000256" key="5">
    <source>
        <dbReference type="ARBA" id="ARBA00022692"/>
    </source>
</evidence>
<keyword evidence="6 9" id="KW-1133">Transmembrane helix</keyword>
<comment type="subcellular location">
    <subcellularLocation>
        <location evidence="1">Cell inner membrane</location>
        <topology evidence="1">Multi-pass membrane protein</topology>
    </subcellularLocation>
</comment>
<comment type="similarity">
    <text evidence="8">Belongs to the TRAP transporter small permease family.</text>
</comment>
<accession>A0A974GX36</accession>
<name>A0A974GX36_SEDHY</name>
<proteinExistence type="inferred from homology"/>
<feature type="transmembrane region" description="Helical" evidence="9">
    <location>
        <begin position="86"/>
        <end position="108"/>
    </location>
</feature>
<evidence type="ECO:0000313" key="12">
    <source>
        <dbReference type="Proteomes" id="UP000611629"/>
    </source>
</evidence>
<dbReference type="PANTHER" id="PTHR35011:SF2">
    <property type="entry name" value="2,3-DIKETO-L-GULONATE TRAP TRANSPORTER SMALL PERMEASE PROTEIN YIAM"/>
    <property type="match status" value="1"/>
</dbReference>
<evidence type="ECO:0000256" key="7">
    <source>
        <dbReference type="ARBA" id="ARBA00023136"/>
    </source>
</evidence>
<keyword evidence="12" id="KW-1185">Reference proteome</keyword>
<feature type="transmembrane region" description="Helical" evidence="9">
    <location>
        <begin position="47"/>
        <end position="65"/>
    </location>
</feature>
<gene>
    <name evidence="11" type="ORF">HZF24_11085</name>
</gene>